<dbReference type="PRINTS" id="PR00385">
    <property type="entry name" value="P450"/>
</dbReference>
<dbReference type="EnsemblMetazoa" id="XM_017136771.2">
    <property type="protein sequence ID" value="XP_016992260.2"/>
    <property type="gene ID" value="LOC108054022"/>
</dbReference>
<evidence type="ECO:0000256" key="5">
    <source>
        <dbReference type="ARBA" id="ARBA00010617"/>
    </source>
</evidence>
<sequence>MPKNSGAHKGKRHLPTNKRKYLDCVIKETMRLHPPVPIIGRYIPNDVQIGEQTIPGNTNIFLMPYYVLRDPEYFPDPQTFKPERWMDGENALLPNFAYIPFSAGPKNCMGQKFANLQLKTLISKVIRHFELLTLGKELKATYTFILSSSSGNNVGLMPRCF</sequence>
<keyword evidence="6 14" id="KW-0349">Heme</keyword>
<keyword evidence="16" id="KW-1185">Reference proteome</keyword>
<dbReference type="RefSeq" id="XP_016992260.2">
    <property type="nucleotide sequence ID" value="XM_017136771.2"/>
</dbReference>
<evidence type="ECO:0000256" key="4">
    <source>
        <dbReference type="ARBA" id="ARBA00004406"/>
    </source>
</evidence>
<keyword evidence="8" id="KW-0256">Endoplasmic reticulum</keyword>
<evidence type="ECO:0000256" key="11">
    <source>
        <dbReference type="ARBA" id="ARBA00023004"/>
    </source>
</evidence>
<protein>
    <submittedName>
        <fullName evidence="15">Uncharacterized protein</fullName>
    </submittedName>
</protein>
<evidence type="ECO:0000256" key="1">
    <source>
        <dbReference type="ARBA" id="ARBA00001971"/>
    </source>
</evidence>
<dbReference type="PROSITE" id="PS00086">
    <property type="entry name" value="CYTOCHROME_P450"/>
    <property type="match status" value="1"/>
</dbReference>
<evidence type="ECO:0000256" key="13">
    <source>
        <dbReference type="ARBA" id="ARBA00023136"/>
    </source>
</evidence>
<dbReference type="PANTHER" id="PTHR24291">
    <property type="entry name" value="CYTOCHROME P450 FAMILY 4"/>
    <property type="match status" value="1"/>
</dbReference>
<keyword evidence="7 14" id="KW-0479">Metal-binding</keyword>
<evidence type="ECO:0000256" key="3">
    <source>
        <dbReference type="ARBA" id="ARBA00004174"/>
    </source>
</evidence>
<evidence type="ECO:0000256" key="14">
    <source>
        <dbReference type="RuleBase" id="RU000461"/>
    </source>
</evidence>
<dbReference type="InterPro" id="IPR036396">
    <property type="entry name" value="Cyt_P450_sf"/>
</dbReference>
<proteinExistence type="inferred from homology"/>
<evidence type="ECO:0000313" key="15">
    <source>
        <dbReference type="EnsemblMetazoa" id="XP_016992260.2"/>
    </source>
</evidence>
<dbReference type="GeneID" id="108054022"/>
<dbReference type="Proteomes" id="UP001652680">
    <property type="component" value="Unassembled WGS sequence"/>
</dbReference>
<evidence type="ECO:0000256" key="9">
    <source>
        <dbReference type="ARBA" id="ARBA00022848"/>
    </source>
</evidence>
<reference evidence="15" key="2">
    <citation type="submission" date="2025-05" db="UniProtKB">
        <authorList>
            <consortium name="EnsemblMetazoa"/>
        </authorList>
    </citation>
    <scope>IDENTIFICATION</scope>
</reference>
<comment type="subcellular location">
    <subcellularLocation>
        <location evidence="4">Endoplasmic reticulum membrane</location>
        <topology evidence="4">Peripheral membrane protein</topology>
    </subcellularLocation>
    <subcellularLocation>
        <location evidence="3">Microsome membrane</location>
        <topology evidence="3">Peripheral membrane protein</topology>
    </subcellularLocation>
</comment>
<dbReference type="SUPFAM" id="SSF48264">
    <property type="entry name" value="Cytochrome P450"/>
    <property type="match status" value="1"/>
</dbReference>
<keyword evidence="10 14" id="KW-0560">Oxidoreductase</keyword>
<reference evidence="16" key="1">
    <citation type="journal article" date="2021" name="Elife">
        <title>Highly contiguous assemblies of 101 drosophilid genomes.</title>
        <authorList>
            <person name="Kim B.Y."/>
            <person name="Wang J.R."/>
            <person name="Miller D.E."/>
            <person name="Barmina O."/>
            <person name="Delaney E."/>
            <person name="Thompson A."/>
            <person name="Comeault A.A."/>
            <person name="Peede D."/>
            <person name="D'Agostino E.R."/>
            <person name="Pelaez J."/>
            <person name="Aguilar J.M."/>
            <person name="Haji D."/>
            <person name="Matsunaga T."/>
            <person name="Armstrong E.E."/>
            <person name="Zych M."/>
            <person name="Ogawa Y."/>
            <person name="Stamenkovic-Radak M."/>
            <person name="Jelic M."/>
            <person name="Veselinovic M.S."/>
            <person name="Tanaskovic M."/>
            <person name="Eric P."/>
            <person name="Gao J.J."/>
            <person name="Katoh T.K."/>
            <person name="Toda M.J."/>
            <person name="Watabe H."/>
            <person name="Watada M."/>
            <person name="Davis J.S."/>
            <person name="Moyle L.C."/>
            <person name="Manoli G."/>
            <person name="Bertolini E."/>
            <person name="Kostal V."/>
            <person name="Hawley R.S."/>
            <person name="Takahashi A."/>
            <person name="Jones C.D."/>
            <person name="Price D.K."/>
            <person name="Whiteman N."/>
            <person name="Kopp A."/>
            <person name="Matute D.R."/>
            <person name="Petrov D.A."/>
        </authorList>
    </citation>
    <scope>NUCLEOTIDE SEQUENCE [LARGE SCALE GENOMIC DNA]</scope>
</reference>
<evidence type="ECO:0000256" key="6">
    <source>
        <dbReference type="ARBA" id="ARBA00022617"/>
    </source>
</evidence>
<organism evidence="15 16">
    <name type="scientific">Drosophila rhopaloa</name>
    <name type="common">Fruit fly</name>
    <dbReference type="NCBI Taxonomy" id="1041015"/>
    <lineage>
        <taxon>Eukaryota</taxon>
        <taxon>Metazoa</taxon>
        <taxon>Ecdysozoa</taxon>
        <taxon>Arthropoda</taxon>
        <taxon>Hexapoda</taxon>
        <taxon>Insecta</taxon>
        <taxon>Pterygota</taxon>
        <taxon>Neoptera</taxon>
        <taxon>Endopterygota</taxon>
        <taxon>Diptera</taxon>
        <taxon>Brachycera</taxon>
        <taxon>Muscomorpha</taxon>
        <taxon>Ephydroidea</taxon>
        <taxon>Drosophilidae</taxon>
        <taxon>Drosophila</taxon>
        <taxon>Sophophora</taxon>
    </lineage>
</organism>
<keyword evidence="9" id="KW-0492">Microsome</keyword>
<name>A0ABM5I8X4_DRORH</name>
<keyword evidence="13" id="KW-0472">Membrane</keyword>
<dbReference type="InterPro" id="IPR017972">
    <property type="entry name" value="Cyt_P450_CS"/>
</dbReference>
<comment type="cofactor">
    <cofactor evidence="1">
        <name>heme</name>
        <dbReference type="ChEBI" id="CHEBI:30413"/>
    </cofactor>
</comment>
<evidence type="ECO:0000256" key="8">
    <source>
        <dbReference type="ARBA" id="ARBA00022824"/>
    </source>
</evidence>
<keyword evidence="11 14" id="KW-0408">Iron</keyword>
<evidence type="ECO:0000313" key="16">
    <source>
        <dbReference type="Proteomes" id="UP001652680"/>
    </source>
</evidence>
<evidence type="ECO:0000256" key="2">
    <source>
        <dbReference type="ARBA" id="ARBA00003690"/>
    </source>
</evidence>
<dbReference type="PRINTS" id="PR00465">
    <property type="entry name" value="EP450IV"/>
</dbReference>
<evidence type="ECO:0000256" key="7">
    <source>
        <dbReference type="ARBA" id="ARBA00022723"/>
    </source>
</evidence>
<dbReference type="Gene3D" id="1.10.630.10">
    <property type="entry name" value="Cytochrome P450"/>
    <property type="match status" value="1"/>
</dbReference>
<evidence type="ECO:0000256" key="12">
    <source>
        <dbReference type="ARBA" id="ARBA00023033"/>
    </source>
</evidence>
<comment type="function">
    <text evidence="2">May be involved in the metabolism of insect hormones and in the breakdown of synthetic insecticides.</text>
</comment>
<dbReference type="InterPro" id="IPR001128">
    <property type="entry name" value="Cyt_P450"/>
</dbReference>
<dbReference type="Pfam" id="PF00067">
    <property type="entry name" value="p450"/>
    <property type="match status" value="1"/>
</dbReference>
<dbReference type="InterPro" id="IPR002403">
    <property type="entry name" value="Cyt_P450_E_grp-IV"/>
</dbReference>
<dbReference type="PANTHER" id="PTHR24291:SF187">
    <property type="entry name" value="CYTOCHROME P450 4AE1-RELATED"/>
    <property type="match status" value="1"/>
</dbReference>
<evidence type="ECO:0000256" key="10">
    <source>
        <dbReference type="ARBA" id="ARBA00023002"/>
    </source>
</evidence>
<dbReference type="InterPro" id="IPR050196">
    <property type="entry name" value="Cytochrome_P450_Monoox"/>
</dbReference>
<comment type="similarity">
    <text evidence="5 14">Belongs to the cytochrome P450 family.</text>
</comment>
<accession>A0ABM5I8X4</accession>
<keyword evidence="12 14" id="KW-0503">Monooxygenase</keyword>